<gene>
    <name evidence="2" type="ORF">GCM10022380_57430</name>
</gene>
<dbReference type="PANTHER" id="PTHR38011:SF2">
    <property type="entry name" value="BIFUNCTIONAL DEAMINASE-REDUCTASE DOMAIN PROTEIN"/>
    <property type="match status" value="1"/>
</dbReference>
<feature type="domain" description="Bacterial bifunctional deaminase-reductase C-terminal" evidence="1">
    <location>
        <begin position="2"/>
        <end position="182"/>
    </location>
</feature>
<comment type="caution">
    <text evidence="2">The sequence shown here is derived from an EMBL/GenBank/DDBJ whole genome shotgun (WGS) entry which is preliminary data.</text>
</comment>
<dbReference type="PANTHER" id="PTHR38011">
    <property type="entry name" value="DIHYDROFOLATE REDUCTASE FAMILY PROTEIN (AFU_ORTHOLOGUE AFUA_8G06820)"/>
    <property type="match status" value="1"/>
</dbReference>
<dbReference type="InterPro" id="IPR002734">
    <property type="entry name" value="RibDG_C"/>
</dbReference>
<evidence type="ECO:0000313" key="3">
    <source>
        <dbReference type="Proteomes" id="UP001501624"/>
    </source>
</evidence>
<dbReference type="Pfam" id="PF01872">
    <property type="entry name" value="RibD_C"/>
    <property type="match status" value="1"/>
</dbReference>
<dbReference type="InterPro" id="IPR024072">
    <property type="entry name" value="DHFR-like_dom_sf"/>
</dbReference>
<organism evidence="2 3">
    <name type="scientific">Amycolatopsis tucumanensis</name>
    <dbReference type="NCBI Taxonomy" id="401106"/>
    <lineage>
        <taxon>Bacteria</taxon>
        <taxon>Bacillati</taxon>
        <taxon>Actinomycetota</taxon>
        <taxon>Actinomycetes</taxon>
        <taxon>Pseudonocardiales</taxon>
        <taxon>Pseudonocardiaceae</taxon>
        <taxon>Amycolatopsis</taxon>
    </lineage>
</organism>
<evidence type="ECO:0000259" key="1">
    <source>
        <dbReference type="Pfam" id="PF01872"/>
    </source>
</evidence>
<dbReference type="InterPro" id="IPR050765">
    <property type="entry name" value="Riboflavin_Biosynth_HTPR"/>
</dbReference>
<dbReference type="Gene3D" id="3.40.430.10">
    <property type="entry name" value="Dihydrofolate Reductase, subunit A"/>
    <property type="match status" value="1"/>
</dbReference>
<accession>A0ABP7J141</accession>
<dbReference type="RefSeq" id="WP_237335766.1">
    <property type="nucleotide sequence ID" value="NZ_BAABCM010000009.1"/>
</dbReference>
<dbReference type="EMBL" id="BAABCM010000009">
    <property type="protein sequence ID" value="GAA3831346.1"/>
    <property type="molecule type" value="Genomic_DNA"/>
</dbReference>
<keyword evidence="3" id="KW-1185">Reference proteome</keyword>
<sequence>MRKLVVTAFVTADGVMQAPGGPDEDRDGGFAHGGWAVPFIGERVLELMLEFTRGAGALLLGRKTYEEFAATWPLADDPFGNLMNGLPKFVASRTLTEVGWRNCTLLRGDAAGAVAELKRGDGGDIQVHGSSDLVQTLLAHDLVDEFQLLVFPVVIGSGKRLFGSGAGPGALELTHTERLPRGGLLQRYRRAGGLECGAMGPETGNW</sequence>
<proteinExistence type="predicted"/>
<evidence type="ECO:0000313" key="2">
    <source>
        <dbReference type="EMBL" id="GAA3831346.1"/>
    </source>
</evidence>
<protein>
    <submittedName>
        <fullName evidence="2">Dihydrofolate reductase family protein</fullName>
    </submittedName>
</protein>
<dbReference type="Proteomes" id="UP001501624">
    <property type="component" value="Unassembled WGS sequence"/>
</dbReference>
<reference evidence="3" key="1">
    <citation type="journal article" date="2019" name="Int. J. Syst. Evol. Microbiol.">
        <title>The Global Catalogue of Microorganisms (GCM) 10K type strain sequencing project: providing services to taxonomists for standard genome sequencing and annotation.</title>
        <authorList>
            <consortium name="The Broad Institute Genomics Platform"/>
            <consortium name="The Broad Institute Genome Sequencing Center for Infectious Disease"/>
            <person name="Wu L."/>
            <person name="Ma J."/>
        </authorList>
    </citation>
    <scope>NUCLEOTIDE SEQUENCE [LARGE SCALE GENOMIC DNA]</scope>
    <source>
        <strain evidence="3">JCM 17017</strain>
    </source>
</reference>
<name>A0ABP7J141_9PSEU</name>
<dbReference type="SUPFAM" id="SSF53597">
    <property type="entry name" value="Dihydrofolate reductase-like"/>
    <property type="match status" value="1"/>
</dbReference>